<evidence type="ECO:0000256" key="4">
    <source>
        <dbReference type="ARBA" id="ARBA00022723"/>
    </source>
</evidence>
<dbReference type="InterPro" id="IPR011008">
    <property type="entry name" value="Dimeric_a/b-barrel"/>
</dbReference>
<dbReference type="NCBIfam" id="TIGR01412">
    <property type="entry name" value="tat_substr_1"/>
    <property type="match status" value="1"/>
</dbReference>
<accession>A0AAP7DH39</accession>
<evidence type="ECO:0000256" key="2">
    <source>
        <dbReference type="ARBA" id="ARBA00022559"/>
    </source>
</evidence>
<evidence type="ECO:0000256" key="11">
    <source>
        <dbReference type="ARBA" id="ARBA00033775"/>
    </source>
</evidence>
<dbReference type="PROSITE" id="PS51318">
    <property type="entry name" value="TAT"/>
    <property type="match status" value="1"/>
</dbReference>
<feature type="domain" description="Dyp-type peroxidase C-terminal" evidence="15">
    <location>
        <begin position="228"/>
        <end position="400"/>
    </location>
</feature>
<evidence type="ECO:0000256" key="7">
    <source>
        <dbReference type="ARBA" id="ARBA00023004"/>
    </source>
</evidence>
<comment type="subcellular location">
    <subcellularLocation>
        <location evidence="1">Cell envelope</location>
    </subcellularLocation>
</comment>
<keyword evidence="5" id="KW-0732">Signal</keyword>
<evidence type="ECO:0000256" key="6">
    <source>
        <dbReference type="ARBA" id="ARBA00023002"/>
    </source>
</evidence>
<dbReference type="AlphaFoldDB" id="A0AAP7DH39"/>
<evidence type="ECO:0000256" key="9">
    <source>
        <dbReference type="ARBA" id="ARBA00025737"/>
    </source>
</evidence>
<dbReference type="InterPro" id="IPR006313">
    <property type="entry name" value="EfeB/EfeN"/>
</dbReference>
<organism evidence="16 17">
    <name type="scientific">Paenibacillus alvei</name>
    <name type="common">Bacillus alvei</name>
    <dbReference type="NCBI Taxonomy" id="44250"/>
    <lineage>
        <taxon>Bacteria</taxon>
        <taxon>Bacillati</taxon>
        <taxon>Bacillota</taxon>
        <taxon>Bacilli</taxon>
        <taxon>Bacillales</taxon>
        <taxon>Paenibacillaceae</taxon>
        <taxon>Paenibacillus</taxon>
    </lineage>
</organism>
<keyword evidence="8" id="KW-0456">Lyase</keyword>
<dbReference type="GO" id="GO:0020037">
    <property type="term" value="F:heme binding"/>
    <property type="evidence" value="ECO:0007669"/>
    <property type="project" value="InterPro"/>
</dbReference>
<dbReference type="EMBL" id="JABFOR010000005">
    <property type="protein sequence ID" value="NOJ70118.1"/>
    <property type="molecule type" value="Genomic_DNA"/>
</dbReference>
<comment type="caution">
    <text evidence="16">The sequence shown here is derived from an EMBL/GenBank/DDBJ whole genome shotgun (WGS) entry which is preliminary data.</text>
</comment>
<dbReference type="SUPFAM" id="SSF54909">
    <property type="entry name" value="Dimeric alpha+beta barrel"/>
    <property type="match status" value="1"/>
</dbReference>
<dbReference type="PANTHER" id="PTHR30521:SF4">
    <property type="entry name" value="DEFERROCHELATASE"/>
    <property type="match status" value="1"/>
</dbReference>
<evidence type="ECO:0000259" key="15">
    <source>
        <dbReference type="Pfam" id="PF20628"/>
    </source>
</evidence>
<dbReference type="EC" id="1.11.1.-" evidence="13"/>
<keyword evidence="6 13" id="KW-0560">Oxidoreductase</keyword>
<dbReference type="InterPro" id="IPR048328">
    <property type="entry name" value="Dyp_perox_C"/>
</dbReference>
<keyword evidence="2 13" id="KW-0575">Peroxidase</keyword>
<dbReference type="Pfam" id="PF20628">
    <property type="entry name" value="Dyp_perox_C"/>
    <property type="match status" value="1"/>
</dbReference>
<keyword evidence="4 13" id="KW-0479">Metal-binding</keyword>
<dbReference type="Pfam" id="PF04261">
    <property type="entry name" value="Dyp_perox_N"/>
    <property type="match status" value="1"/>
</dbReference>
<comment type="catalytic activity">
    <reaction evidence="12">
        <text>heme b + 2 H(+) = protoporphyrin IX + Fe(2+)</text>
        <dbReference type="Rhea" id="RHEA:22584"/>
        <dbReference type="ChEBI" id="CHEBI:15378"/>
        <dbReference type="ChEBI" id="CHEBI:29033"/>
        <dbReference type="ChEBI" id="CHEBI:57306"/>
        <dbReference type="ChEBI" id="CHEBI:60344"/>
        <dbReference type="EC" id="4.98.1.1"/>
    </reaction>
    <physiologicalReaction direction="left-to-right" evidence="12">
        <dbReference type="Rhea" id="RHEA:22585"/>
    </physiologicalReaction>
</comment>
<dbReference type="RefSeq" id="WP_171415532.1">
    <property type="nucleotide sequence ID" value="NZ_JABFOR010000005.1"/>
</dbReference>
<evidence type="ECO:0000313" key="17">
    <source>
        <dbReference type="Proteomes" id="UP000552038"/>
    </source>
</evidence>
<protein>
    <recommendedName>
        <fullName evidence="10 13">Deferrochelatase</fullName>
        <ecNumber evidence="13">1.11.1.-</ecNumber>
    </recommendedName>
    <alternativeName>
        <fullName evidence="11 13">Peroxidase EfeB</fullName>
    </alternativeName>
</protein>
<comment type="similarity">
    <text evidence="9 13">Belongs to the DyP-type peroxidase family.</text>
</comment>
<comment type="cofactor">
    <cofactor evidence="13">
        <name>heme b</name>
        <dbReference type="ChEBI" id="CHEBI:60344"/>
    </cofactor>
    <text evidence="13">Binds 1 heme b (iron(II)-protoporphyrin IX) group non-covalently per subunit.</text>
</comment>
<dbReference type="NCBIfam" id="TIGR01413">
    <property type="entry name" value="Dyp_perox_fam"/>
    <property type="match status" value="1"/>
</dbReference>
<feature type="domain" description="Dyp-type peroxidase N-terminal" evidence="14">
    <location>
        <begin position="64"/>
        <end position="220"/>
    </location>
</feature>
<dbReference type="GO" id="GO:0005829">
    <property type="term" value="C:cytosol"/>
    <property type="evidence" value="ECO:0007669"/>
    <property type="project" value="TreeGrafter"/>
</dbReference>
<dbReference type="InterPro" id="IPR006314">
    <property type="entry name" value="Dyp_peroxidase"/>
</dbReference>
<dbReference type="GO" id="GO:0033212">
    <property type="term" value="P:iron import into cell"/>
    <property type="evidence" value="ECO:0007669"/>
    <property type="project" value="InterPro"/>
</dbReference>
<comment type="function">
    <text evidence="13">Involved in the recovery of exogenous heme iron. Extracts iron from heme while preserving the protoporphyrin ring intact.</text>
</comment>
<reference evidence="16 17" key="1">
    <citation type="submission" date="2020-05" db="EMBL/GenBank/DDBJ databases">
        <title>Whole genome sequencing and identification of novel metabolites from Paenibacillus alvei strain JR949.</title>
        <authorList>
            <person name="Rajendhran J."/>
            <person name="Sree Pranav P."/>
            <person name="Mahalakshmi B."/>
            <person name="Karthikeyan R."/>
        </authorList>
    </citation>
    <scope>NUCLEOTIDE SEQUENCE [LARGE SCALE GENOMIC DNA]</scope>
    <source>
        <strain evidence="16 17">JR949</strain>
    </source>
</reference>
<evidence type="ECO:0000313" key="16">
    <source>
        <dbReference type="EMBL" id="NOJ70118.1"/>
    </source>
</evidence>
<keyword evidence="7 13" id="KW-0408">Iron</keyword>
<evidence type="ECO:0000256" key="10">
    <source>
        <dbReference type="ARBA" id="ARBA00033771"/>
    </source>
</evidence>
<gene>
    <name evidence="16" type="primary">efeB</name>
    <name evidence="16" type="ORF">HMI46_06085</name>
</gene>
<evidence type="ECO:0000256" key="3">
    <source>
        <dbReference type="ARBA" id="ARBA00022617"/>
    </source>
</evidence>
<evidence type="ECO:0000256" key="8">
    <source>
        <dbReference type="ARBA" id="ARBA00023239"/>
    </source>
</evidence>
<dbReference type="GO" id="GO:0004601">
    <property type="term" value="F:peroxidase activity"/>
    <property type="evidence" value="ECO:0007669"/>
    <property type="project" value="UniProtKB-KW"/>
</dbReference>
<keyword evidence="3 13" id="KW-0349">Heme</keyword>
<dbReference type="InterPro" id="IPR048327">
    <property type="entry name" value="Dyp_perox_N"/>
</dbReference>
<dbReference type="PROSITE" id="PS51404">
    <property type="entry name" value="DYP_PEROXIDASE"/>
    <property type="match status" value="1"/>
</dbReference>
<dbReference type="GO" id="GO:0030313">
    <property type="term" value="C:cell envelope"/>
    <property type="evidence" value="ECO:0007669"/>
    <property type="project" value="UniProtKB-SubCell"/>
</dbReference>
<name>A0AAP7DH39_PAEAL</name>
<dbReference type="PANTHER" id="PTHR30521">
    <property type="entry name" value="DEFERROCHELATASE/PEROXIDASE"/>
    <property type="match status" value="1"/>
</dbReference>
<evidence type="ECO:0000256" key="13">
    <source>
        <dbReference type="RuleBase" id="RU365017"/>
    </source>
</evidence>
<dbReference type="GO" id="GO:0046872">
    <property type="term" value="F:metal ion binding"/>
    <property type="evidence" value="ECO:0007669"/>
    <property type="project" value="UniProtKB-KW"/>
</dbReference>
<sequence>MDGKQSSKLSRREMLKLTALTGTSVALGGLGAFSLLKPEAGKQKETTEESKESEKGVSFYGKHQAGIATPQQSFMYMAALDLTTSRRSDVIKLFRDWTSLSYVLTKGEAISTKQDNKYLPPIDTGEALDFSSSRLTITFGFGSSFFLKDGVDRYGLAKHQPRFLKKLPSFANEELHPEHSDGDLCIQVCADNQQVAFHAIRNLTRNALGLATVRWMQHGFLGMKEGRTPRNLFGFKDGTANINTSKDMEMERVVWAGQDEPEWMSGGSYMAYRKIKMFLEIWDRSSLQDQEDTFGRYKYSGAPYGRANEFDSVDMSAQPENSHVRLAKGTGQEIVRRAYSYTGELDTKTGYSDAGLLFISYQQNPYKQLVPMLKILGQKDKMNEYTKTVASALFAMPGGCTQGQYIAQALFES</sequence>
<proteinExistence type="inferred from homology"/>
<evidence type="ECO:0000259" key="14">
    <source>
        <dbReference type="Pfam" id="PF04261"/>
    </source>
</evidence>
<dbReference type="Proteomes" id="UP000552038">
    <property type="component" value="Unassembled WGS sequence"/>
</dbReference>
<evidence type="ECO:0000256" key="5">
    <source>
        <dbReference type="ARBA" id="ARBA00022729"/>
    </source>
</evidence>
<evidence type="ECO:0000256" key="12">
    <source>
        <dbReference type="ARBA" id="ARBA00048856"/>
    </source>
</evidence>
<dbReference type="GO" id="GO:0004325">
    <property type="term" value="F:ferrochelatase activity"/>
    <property type="evidence" value="ECO:0007669"/>
    <property type="project" value="UniProtKB-EC"/>
</dbReference>
<dbReference type="InterPro" id="IPR006311">
    <property type="entry name" value="TAT_signal"/>
</dbReference>
<evidence type="ECO:0000256" key="1">
    <source>
        <dbReference type="ARBA" id="ARBA00004196"/>
    </source>
</evidence>